<dbReference type="Proteomes" id="UP000007721">
    <property type="component" value="Chromosome"/>
</dbReference>
<dbReference type="EMBL" id="CP001390">
    <property type="protein sequence ID" value="ACM21811.1"/>
    <property type="molecule type" value="Genomic_DNA"/>
</dbReference>
<evidence type="ECO:0000256" key="4">
    <source>
        <dbReference type="ARBA" id="ARBA00013078"/>
    </source>
</evidence>
<sequence length="207" mass="23509">MRASYKAVIYDCDGVMFDSFEANFAFYQRILANFGKPPLDRNDGEMMRVLHTYANADVMAYLFAGDERCAEAQAFAGTINYGDLVHLMSMEENFRETLTALQPLVHLAVCTNRSTSVDMVLESFDLSRYFSYVMTAAKVERPKPYPDPLLKVLEYYRLEPQQALFVGDSEVDRLAAEAAGVPFIAYKADMPAFARLDRHDEILSFFP</sequence>
<dbReference type="Gene3D" id="3.40.50.1000">
    <property type="entry name" value="HAD superfamily/HAD-like"/>
    <property type="match status" value="1"/>
</dbReference>
<dbReference type="NCBIfam" id="TIGR01509">
    <property type="entry name" value="HAD-SF-IA-v3"/>
    <property type="match status" value="1"/>
</dbReference>
<reference evidence="5 6" key="1">
    <citation type="submission" date="2009-01" db="EMBL/GenBank/DDBJ databases">
        <title>Complete sequence of Geobacter sp. FRC-32.</title>
        <authorList>
            <consortium name="US DOE Joint Genome Institute"/>
            <person name="Lucas S."/>
            <person name="Copeland A."/>
            <person name="Lapidus A."/>
            <person name="Glavina del Rio T."/>
            <person name="Dalin E."/>
            <person name="Tice H."/>
            <person name="Bruce D."/>
            <person name="Goodwin L."/>
            <person name="Pitluck S."/>
            <person name="Saunders E."/>
            <person name="Brettin T."/>
            <person name="Detter J.C."/>
            <person name="Han C."/>
            <person name="Larimer F."/>
            <person name="Land M."/>
            <person name="Hauser L."/>
            <person name="Kyrpides N."/>
            <person name="Ovchinnikova G."/>
            <person name="Kostka J."/>
            <person name="Richardson P."/>
        </authorList>
    </citation>
    <scope>NUCLEOTIDE SEQUENCE [LARGE SCALE GENOMIC DNA]</scope>
    <source>
        <strain evidence="6">DSM 22248 / JCM 15807 / FRC-32</strain>
    </source>
</reference>
<comment type="similarity">
    <text evidence="3">Belongs to the HAD-like hydrolase superfamily. CbbY/CbbZ/Gph/YieH family.</text>
</comment>
<dbReference type="InterPro" id="IPR023198">
    <property type="entry name" value="PGP-like_dom2"/>
</dbReference>
<dbReference type="GO" id="GO:0008967">
    <property type="term" value="F:phosphoglycolate phosphatase activity"/>
    <property type="evidence" value="ECO:0007669"/>
    <property type="project" value="UniProtKB-EC"/>
</dbReference>
<dbReference type="GO" id="GO:0005829">
    <property type="term" value="C:cytosol"/>
    <property type="evidence" value="ECO:0007669"/>
    <property type="project" value="TreeGrafter"/>
</dbReference>
<accession>B9M5Q2</accession>
<dbReference type="RefSeq" id="WP_012648539.1">
    <property type="nucleotide sequence ID" value="NC_011979.1"/>
</dbReference>
<evidence type="ECO:0000256" key="3">
    <source>
        <dbReference type="ARBA" id="ARBA00006171"/>
    </source>
</evidence>
<dbReference type="SUPFAM" id="SSF56784">
    <property type="entry name" value="HAD-like"/>
    <property type="match status" value="1"/>
</dbReference>
<comment type="catalytic activity">
    <reaction evidence="1">
        <text>2-phosphoglycolate + H2O = glycolate + phosphate</text>
        <dbReference type="Rhea" id="RHEA:14369"/>
        <dbReference type="ChEBI" id="CHEBI:15377"/>
        <dbReference type="ChEBI" id="CHEBI:29805"/>
        <dbReference type="ChEBI" id="CHEBI:43474"/>
        <dbReference type="ChEBI" id="CHEBI:58033"/>
        <dbReference type="EC" id="3.1.3.18"/>
    </reaction>
</comment>
<organism evidence="5 6">
    <name type="scientific">Geotalea daltonii (strain DSM 22248 / JCM 15807 / FRC-32)</name>
    <name type="common">Geobacter daltonii</name>
    <dbReference type="NCBI Taxonomy" id="316067"/>
    <lineage>
        <taxon>Bacteria</taxon>
        <taxon>Pseudomonadati</taxon>
        <taxon>Thermodesulfobacteriota</taxon>
        <taxon>Desulfuromonadia</taxon>
        <taxon>Geobacterales</taxon>
        <taxon>Geobacteraceae</taxon>
        <taxon>Geotalea</taxon>
    </lineage>
</organism>
<dbReference type="SFLD" id="SFLDS00003">
    <property type="entry name" value="Haloacid_Dehalogenase"/>
    <property type="match status" value="1"/>
</dbReference>
<evidence type="ECO:0000313" key="5">
    <source>
        <dbReference type="EMBL" id="ACM21811.1"/>
    </source>
</evidence>
<name>B9M5Q2_GEODF</name>
<dbReference type="Pfam" id="PF13419">
    <property type="entry name" value="HAD_2"/>
    <property type="match status" value="1"/>
</dbReference>
<keyword evidence="6" id="KW-1185">Reference proteome</keyword>
<dbReference type="InterPro" id="IPR036412">
    <property type="entry name" value="HAD-like_sf"/>
</dbReference>
<dbReference type="InterPro" id="IPR006439">
    <property type="entry name" value="HAD-SF_hydro_IA"/>
</dbReference>
<evidence type="ECO:0000256" key="2">
    <source>
        <dbReference type="ARBA" id="ARBA00004818"/>
    </source>
</evidence>
<dbReference type="KEGG" id="geo:Geob_3468"/>
<comment type="pathway">
    <text evidence="2">Organic acid metabolism; glycolate biosynthesis; glycolate from 2-phosphoglycolate: step 1/1.</text>
</comment>
<dbReference type="InterPro" id="IPR041492">
    <property type="entry name" value="HAD_2"/>
</dbReference>
<dbReference type="eggNOG" id="COG0637">
    <property type="taxonomic scope" value="Bacteria"/>
</dbReference>
<proteinExistence type="inferred from homology"/>
<protein>
    <recommendedName>
        <fullName evidence="4">phosphoglycolate phosphatase</fullName>
        <ecNumber evidence="4">3.1.3.18</ecNumber>
    </recommendedName>
</protein>
<evidence type="ECO:0000313" key="6">
    <source>
        <dbReference type="Proteomes" id="UP000007721"/>
    </source>
</evidence>
<dbReference type="OrthoDB" id="9793014at2"/>
<gene>
    <name evidence="5" type="ordered locus">Geob_3468</name>
</gene>
<keyword evidence="5" id="KW-0378">Hydrolase</keyword>
<dbReference type="STRING" id="316067.Geob_3468"/>
<dbReference type="InterPro" id="IPR050155">
    <property type="entry name" value="HAD-like_hydrolase_sf"/>
</dbReference>
<dbReference type="Gene3D" id="1.10.150.240">
    <property type="entry name" value="Putative phosphatase, domain 2"/>
    <property type="match status" value="1"/>
</dbReference>
<dbReference type="SFLD" id="SFLDG01129">
    <property type="entry name" value="C1.5:_HAD__Beta-PGM__Phosphata"/>
    <property type="match status" value="1"/>
</dbReference>
<dbReference type="EC" id="3.1.3.18" evidence="4"/>
<dbReference type="PANTHER" id="PTHR43434">
    <property type="entry name" value="PHOSPHOGLYCOLATE PHOSPHATASE"/>
    <property type="match status" value="1"/>
</dbReference>
<evidence type="ECO:0000256" key="1">
    <source>
        <dbReference type="ARBA" id="ARBA00000830"/>
    </source>
</evidence>
<dbReference type="PANTHER" id="PTHR43434:SF1">
    <property type="entry name" value="PHOSPHOGLYCOLATE PHOSPHATASE"/>
    <property type="match status" value="1"/>
</dbReference>
<dbReference type="GO" id="GO:0006281">
    <property type="term" value="P:DNA repair"/>
    <property type="evidence" value="ECO:0007669"/>
    <property type="project" value="TreeGrafter"/>
</dbReference>
<dbReference type="AlphaFoldDB" id="B9M5Q2"/>
<dbReference type="InterPro" id="IPR023214">
    <property type="entry name" value="HAD_sf"/>
</dbReference>
<dbReference type="HOGENOM" id="CLU_045011_19_3_7"/>